<dbReference type="CDD" id="cd00082">
    <property type="entry name" value="HisKA"/>
    <property type="match status" value="1"/>
</dbReference>
<dbReference type="InterPro" id="IPR003661">
    <property type="entry name" value="HisK_dim/P_dom"/>
</dbReference>
<dbReference type="CDD" id="cd00075">
    <property type="entry name" value="HATPase"/>
    <property type="match status" value="1"/>
</dbReference>
<name>A0ABW2S7P1_9BURK</name>
<evidence type="ECO:0000256" key="16">
    <source>
        <dbReference type="SAM" id="MobiDB-lite"/>
    </source>
</evidence>
<evidence type="ECO:0000256" key="3">
    <source>
        <dbReference type="ARBA" id="ARBA00022475"/>
    </source>
</evidence>
<evidence type="ECO:0000256" key="5">
    <source>
        <dbReference type="ARBA" id="ARBA00022553"/>
    </source>
</evidence>
<keyword evidence="13 14" id="KW-0472">Membrane</keyword>
<evidence type="ECO:0000256" key="8">
    <source>
        <dbReference type="ARBA" id="ARBA00022741"/>
    </source>
</evidence>
<keyword evidence="8 14" id="KW-0547">Nucleotide-binding</keyword>
<evidence type="ECO:0000256" key="11">
    <source>
        <dbReference type="ARBA" id="ARBA00022989"/>
    </source>
</evidence>
<dbReference type="Gene3D" id="1.10.287.130">
    <property type="match status" value="1"/>
</dbReference>
<feature type="domain" description="Histidine kinase" evidence="17">
    <location>
        <begin position="228"/>
        <end position="441"/>
    </location>
</feature>
<feature type="region of interest" description="Disordered" evidence="16">
    <location>
        <begin position="441"/>
        <end position="468"/>
    </location>
</feature>
<evidence type="ECO:0000259" key="18">
    <source>
        <dbReference type="PROSITE" id="PS50885"/>
    </source>
</evidence>
<evidence type="ECO:0000256" key="6">
    <source>
        <dbReference type="ARBA" id="ARBA00022679"/>
    </source>
</evidence>
<dbReference type="NCBIfam" id="TIGR01386">
    <property type="entry name" value="cztS_silS_copS"/>
    <property type="match status" value="1"/>
</dbReference>
<feature type="transmembrane region" description="Helical" evidence="14">
    <location>
        <begin position="12"/>
        <end position="38"/>
    </location>
</feature>
<evidence type="ECO:0000256" key="10">
    <source>
        <dbReference type="ARBA" id="ARBA00022840"/>
    </source>
</evidence>
<keyword evidence="15" id="KW-0175">Coiled coil</keyword>
<comment type="function">
    <text evidence="14">Member of a two-component regulatory system.</text>
</comment>
<keyword evidence="6 14" id="KW-0808">Transferase</keyword>
<feature type="coiled-coil region" evidence="15">
    <location>
        <begin position="205"/>
        <end position="232"/>
    </location>
</feature>
<evidence type="ECO:0000256" key="9">
    <source>
        <dbReference type="ARBA" id="ARBA00022777"/>
    </source>
</evidence>
<keyword evidence="5" id="KW-0597">Phosphoprotein</keyword>
<keyword evidence="11 14" id="KW-1133">Transmembrane helix</keyword>
<evidence type="ECO:0000259" key="17">
    <source>
        <dbReference type="PROSITE" id="PS50109"/>
    </source>
</evidence>
<dbReference type="InterPro" id="IPR050428">
    <property type="entry name" value="TCS_sensor_his_kinase"/>
</dbReference>
<keyword evidence="9 14" id="KW-0418">Kinase</keyword>
<organism evidence="19 20">
    <name type="scientific">Hydrogenophaga defluvii</name>
    <dbReference type="NCBI Taxonomy" id="249410"/>
    <lineage>
        <taxon>Bacteria</taxon>
        <taxon>Pseudomonadati</taxon>
        <taxon>Pseudomonadota</taxon>
        <taxon>Betaproteobacteria</taxon>
        <taxon>Burkholderiales</taxon>
        <taxon>Comamonadaceae</taxon>
        <taxon>Hydrogenophaga</taxon>
    </lineage>
</organism>
<dbReference type="PANTHER" id="PTHR45436">
    <property type="entry name" value="SENSOR HISTIDINE KINASE YKOH"/>
    <property type="match status" value="1"/>
</dbReference>
<comment type="catalytic activity">
    <reaction evidence="1 14">
        <text>ATP + protein L-histidine = ADP + protein N-phospho-L-histidine.</text>
        <dbReference type="EC" id="2.7.13.3"/>
    </reaction>
</comment>
<dbReference type="PRINTS" id="PR00344">
    <property type="entry name" value="BCTRLSENSOR"/>
</dbReference>
<evidence type="ECO:0000256" key="15">
    <source>
        <dbReference type="SAM" id="Coils"/>
    </source>
</evidence>
<protein>
    <recommendedName>
        <fullName evidence="14">Sensor protein</fullName>
        <ecNumber evidence="14">2.7.13.3</ecNumber>
    </recommendedName>
</protein>
<dbReference type="EMBL" id="JBHTBZ010000008">
    <property type="protein sequence ID" value="MFC7459381.1"/>
    <property type="molecule type" value="Genomic_DNA"/>
</dbReference>
<keyword evidence="12 14" id="KW-0902">Two-component regulatory system</keyword>
<dbReference type="InterPro" id="IPR036097">
    <property type="entry name" value="HisK_dim/P_sf"/>
</dbReference>
<dbReference type="GO" id="GO:0004673">
    <property type="term" value="F:protein histidine kinase activity"/>
    <property type="evidence" value="ECO:0007669"/>
    <property type="project" value="UniProtKB-EC"/>
</dbReference>
<dbReference type="SMART" id="SM00387">
    <property type="entry name" value="HATPase_c"/>
    <property type="match status" value="1"/>
</dbReference>
<evidence type="ECO:0000256" key="7">
    <source>
        <dbReference type="ARBA" id="ARBA00022692"/>
    </source>
</evidence>
<keyword evidence="3 14" id="KW-1003">Cell membrane</keyword>
<dbReference type="PROSITE" id="PS50885">
    <property type="entry name" value="HAMP"/>
    <property type="match status" value="1"/>
</dbReference>
<evidence type="ECO:0000313" key="20">
    <source>
        <dbReference type="Proteomes" id="UP001596457"/>
    </source>
</evidence>
<proteinExistence type="predicted"/>
<dbReference type="Pfam" id="PF21085">
    <property type="entry name" value="CusS"/>
    <property type="match status" value="1"/>
</dbReference>
<dbReference type="InterPro" id="IPR006290">
    <property type="entry name" value="CztS_silS_copS"/>
</dbReference>
<evidence type="ECO:0000313" key="19">
    <source>
        <dbReference type="EMBL" id="MFC7459381.1"/>
    </source>
</evidence>
<comment type="subcellular location">
    <subcellularLocation>
        <location evidence="2 14">Cell inner membrane</location>
    </subcellularLocation>
</comment>
<keyword evidence="4 14" id="KW-0997">Cell inner membrane</keyword>
<dbReference type="InterPro" id="IPR003660">
    <property type="entry name" value="HAMP_dom"/>
</dbReference>
<dbReference type="InterPro" id="IPR048590">
    <property type="entry name" value="CusS-like_sensor"/>
</dbReference>
<dbReference type="SUPFAM" id="SSF55874">
    <property type="entry name" value="ATPase domain of HSP90 chaperone/DNA topoisomerase II/histidine kinase"/>
    <property type="match status" value="1"/>
</dbReference>
<dbReference type="InterPro" id="IPR004358">
    <property type="entry name" value="Sig_transdc_His_kin-like_C"/>
</dbReference>
<dbReference type="SMART" id="SM00388">
    <property type="entry name" value="HisKA"/>
    <property type="match status" value="1"/>
</dbReference>
<dbReference type="Pfam" id="PF02518">
    <property type="entry name" value="HATPase_c"/>
    <property type="match status" value="1"/>
</dbReference>
<evidence type="ECO:0000256" key="1">
    <source>
        <dbReference type="ARBA" id="ARBA00000085"/>
    </source>
</evidence>
<feature type="transmembrane region" description="Helical" evidence="14">
    <location>
        <begin position="143"/>
        <end position="166"/>
    </location>
</feature>
<dbReference type="Proteomes" id="UP001596457">
    <property type="component" value="Unassembled WGS sequence"/>
</dbReference>
<dbReference type="Pfam" id="PF00672">
    <property type="entry name" value="HAMP"/>
    <property type="match status" value="1"/>
</dbReference>
<keyword evidence="20" id="KW-1185">Reference proteome</keyword>
<dbReference type="EC" id="2.7.13.3" evidence="14"/>
<dbReference type="SMART" id="SM00304">
    <property type="entry name" value="HAMP"/>
    <property type="match status" value="2"/>
</dbReference>
<dbReference type="Pfam" id="PF00512">
    <property type="entry name" value="HisKA"/>
    <property type="match status" value="1"/>
</dbReference>
<dbReference type="PROSITE" id="PS50109">
    <property type="entry name" value="HIS_KIN"/>
    <property type="match status" value="1"/>
</dbReference>
<dbReference type="Gene3D" id="3.30.565.10">
    <property type="entry name" value="Histidine kinase-like ATPase, C-terminal domain"/>
    <property type="match status" value="1"/>
</dbReference>
<gene>
    <name evidence="19" type="ORF">ACFQU0_02940</name>
</gene>
<evidence type="ECO:0000256" key="4">
    <source>
        <dbReference type="ARBA" id="ARBA00022519"/>
    </source>
</evidence>
<dbReference type="SUPFAM" id="SSF47384">
    <property type="entry name" value="Homodimeric domain of signal transducing histidine kinase"/>
    <property type="match status" value="1"/>
</dbReference>
<comment type="caution">
    <text evidence="19">The sequence shown here is derived from an EMBL/GenBank/DDBJ whole genome shotgun (WGS) entry which is preliminary data.</text>
</comment>
<dbReference type="Gene3D" id="6.10.340.10">
    <property type="match status" value="1"/>
</dbReference>
<evidence type="ECO:0000256" key="2">
    <source>
        <dbReference type="ARBA" id="ARBA00004533"/>
    </source>
</evidence>
<sequence length="468" mass="51097">MKSVVSLGYRLSGWLMVLSFAGLAAVCVIVYGAMAYSFRVQQDDMLRQKATQVHHLLTEATTNVNPALKQHKLDDFLVGHANLWLTLRDREGRIYYEKRPKNLPIENLRTLRFDVAPSDLSDMKLAATLTLDTRDEQRLLQRVGLILIAAAGCGVGVIGAGGFFLVRAGLRPVRHLADQTAKLAADTLHHRLDGSTQPAELVPLVMQFNELLTRLERAYEQLENFNADVAHELCTPLTTLIASTELAIRKPRGQEELREVLGTNLEDLQRMATIVQDMLFLSRADCGALARRVPVESLAAIAAAVAEYHEASLDEADLHLRILGDGAGEFDVGLLHRAISNLVSNATRYADSGTIVEIHIAALGDETRLTVVNRGAAIEPTQLPHVFDRFYRGDSARSGSDQNHGLGLAIVSAIARMHGGTVFAASERGLTSVGLTLKHQAQQPVETAKPHNSAAQRRGSKPSHTTTD</sequence>
<keyword evidence="10 14" id="KW-0067">ATP-binding</keyword>
<dbReference type="InterPro" id="IPR003594">
    <property type="entry name" value="HATPase_dom"/>
</dbReference>
<evidence type="ECO:0000256" key="14">
    <source>
        <dbReference type="RuleBase" id="RU364088"/>
    </source>
</evidence>
<evidence type="ECO:0000256" key="12">
    <source>
        <dbReference type="ARBA" id="ARBA00023012"/>
    </source>
</evidence>
<evidence type="ECO:0000256" key="13">
    <source>
        <dbReference type="ARBA" id="ARBA00023136"/>
    </source>
</evidence>
<dbReference type="RefSeq" id="WP_382198628.1">
    <property type="nucleotide sequence ID" value="NZ_JBHTBZ010000008.1"/>
</dbReference>
<keyword evidence="7 14" id="KW-0812">Transmembrane</keyword>
<accession>A0ABW2S7P1</accession>
<dbReference type="PANTHER" id="PTHR45436:SF9">
    <property type="entry name" value="SENSOR PROTEIN"/>
    <property type="match status" value="1"/>
</dbReference>
<feature type="domain" description="HAMP" evidence="18">
    <location>
        <begin position="167"/>
        <end position="220"/>
    </location>
</feature>
<reference evidence="20" key="1">
    <citation type="journal article" date="2019" name="Int. J. Syst. Evol. Microbiol.">
        <title>The Global Catalogue of Microorganisms (GCM) 10K type strain sequencing project: providing services to taxonomists for standard genome sequencing and annotation.</title>
        <authorList>
            <consortium name="The Broad Institute Genomics Platform"/>
            <consortium name="The Broad Institute Genome Sequencing Center for Infectious Disease"/>
            <person name="Wu L."/>
            <person name="Ma J."/>
        </authorList>
    </citation>
    <scope>NUCLEOTIDE SEQUENCE [LARGE SCALE GENOMIC DNA]</scope>
    <source>
        <strain evidence="20">CCUG 53903</strain>
    </source>
</reference>
<dbReference type="InterPro" id="IPR005467">
    <property type="entry name" value="His_kinase_dom"/>
</dbReference>
<dbReference type="InterPro" id="IPR036890">
    <property type="entry name" value="HATPase_C_sf"/>
</dbReference>